<dbReference type="AlphaFoldDB" id="A0A225WQG7"/>
<dbReference type="Proteomes" id="UP000198211">
    <property type="component" value="Unassembled WGS sequence"/>
</dbReference>
<protein>
    <submittedName>
        <fullName evidence="1">Uncharacterized protein</fullName>
    </submittedName>
</protein>
<comment type="caution">
    <text evidence="1">The sequence shown here is derived from an EMBL/GenBank/DDBJ whole genome shotgun (WGS) entry which is preliminary data.</text>
</comment>
<sequence>MNLLAANRFHKLWFPTKCESVLARPEPRILHLELGYSDIDDTQQALGRVIPVRWWYERPRGSDIWYERRHRRREDEYEGGCVPVTPTYLPRSGRRQDRITLWNTTEVEGMRGVNDLVNLLEAQPRSLLRYNTTLIDGHPLEMLTACTEFERHRGEQWCLSCGYWHHPNCIRGESRTPFSNSDDVDDKRDASAQYAWSNEPGLSVIQVSDSCQHAKCEGRMGISTTRRQHDYGAATYSLQ</sequence>
<organism evidence="1 2">
    <name type="scientific">Phytophthora megakarya</name>
    <dbReference type="NCBI Taxonomy" id="4795"/>
    <lineage>
        <taxon>Eukaryota</taxon>
        <taxon>Sar</taxon>
        <taxon>Stramenopiles</taxon>
        <taxon>Oomycota</taxon>
        <taxon>Peronosporomycetes</taxon>
        <taxon>Peronosporales</taxon>
        <taxon>Peronosporaceae</taxon>
        <taxon>Phytophthora</taxon>
    </lineage>
</organism>
<evidence type="ECO:0000313" key="2">
    <source>
        <dbReference type="Proteomes" id="UP000198211"/>
    </source>
</evidence>
<gene>
    <name evidence="1" type="ORF">PHMEG_0005869</name>
</gene>
<name>A0A225WQG7_9STRA</name>
<accession>A0A225WQG7</accession>
<keyword evidence="2" id="KW-1185">Reference proteome</keyword>
<reference evidence="2" key="1">
    <citation type="submission" date="2017-03" db="EMBL/GenBank/DDBJ databases">
        <title>Phytopthora megakarya and P. palmivora, two closely related causual agents of cacao black pod achieved similar genome size and gene model numbers by different mechanisms.</title>
        <authorList>
            <person name="Ali S."/>
            <person name="Shao J."/>
            <person name="Larry D.J."/>
            <person name="Kronmiller B."/>
            <person name="Shen D."/>
            <person name="Strem M.D."/>
            <person name="Melnick R.L."/>
            <person name="Guiltinan M.J."/>
            <person name="Tyler B.M."/>
            <person name="Meinhardt L.W."/>
            <person name="Bailey B.A."/>
        </authorList>
    </citation>
    <scope>NUCLEOTIDE SEQUENCE [LARGE SCALE GENOMIC DNA]</scope>
    <source>
        <strain evidence="2">zdho120</strain>
    </source>
</reference>
<dbReference type="EMBL" id="NBNE01000397">
    <property type="protein sequence ID" value="OWZ19814.1"/>
    <property type="molecule type" value="Genomic_DNA"/>
</dbReference>
<dbReference type="OrthoDB" id="10487773at2759"/>
<proteinExistence type="predicted"/>
<evidence type="ECO:0000313" key="1">
    <source>
        <dbReference type="EMBL" id="OWZ19814.1"/>
    </source>
</evidence>